<dbReference type="AlphaFoldDB" id="A0A345SXH0"/>
<organism evidence="1 2">
    <name type="scientific">Peterkaempfera bronchialis</name>
    <dbReference type="NCBI Taxonomy" id="2126346"/>
    <lineage>
        <taxon>Bacteria</taxon>
        <taxon>Bacillati</taxon>
        <taxon>Actinomycetota</taxon>
        <taxon>Actinomycetes</taxon>
        <taxon>Kitasatosporales</taxon>
        <taxon>Streptomycetaceae</taxon>
        <taxon>Peterkaempfera</taxon>
    </lineage>
</organism>
<name>A0A345SXH0_9ACTN</name>
<sequence>MACDIWLVPLVDVLCHAPENPFRDDLDVYNAALVAHGLPEVPVYRYMPGLSGDVEPVAAFDYDSLHFLRRAYLLQLTGFDVAPVDELGSDYEQLLEMFEGPAEQSHLVWHFDHAGAYVPVDFATPLVDETLLAAGGPLGSAHGLLRELQVVAPALGIDPAAPPMPTRPLAPTDLEQPFNPPLDDLGPFARERHAWAGLHAAAVRSLGQGSMIVFA</sequence>
<keyword evidence="2" id="KW-1185">Reference proteome</keyword>
<dbReference type="OrthoDB" id="583504at2"/>
<dbReference type="Proteomes" id="UP000249340">
    <property type="component" value="Chromosome"/>
</dbReference>
<dbReference type="EMBL" id="CP031264">
    <property type="protein sequence ID" value="AXI78425.1"/>
    <property type="molecule type" value="Genomic_DNA"/>
</dbReference>
<gene>
    <name evidence="1" type="ORF">C7M71_014275</name>
</gene>
<dbReference type="KEGG" id="stri:C7M71_014275"/>
<accession>A0A345SXH0</accession>
<reference evidence="2" key="1">
    <citation type="submission" date="2018-07" db="EMBL/GenBank/DDBJ databases">
        <title>Streptacidiphilus bronchialis DSM 106435 chromosome.</title>
        <authorList>
            <person name="Batra D."/>
            <person name="Gulvik C.A."/>
        </authorList>
    </citation>
    <scope>NUCLEOTIDE SEQUENCE [LARGE SCALE GENOMIC DNA]</scope>
    <source>
        <strain evidence="2">DSM 106435</strain>
    </source>
</reference>
<proteinExistence type="predicted"/>
<dbReference type="RefSeq" id="WP_111492662.1">
    <property type="nucleotide sequence ID" value="NZ_CP031264.1"/>
</dbReference>
<protein>
    <submittedName>
        <fullName evidence="1">Uncharacterized protein</fullName>
    </submittedName>
</protein>
<evidence type="ECO:0000313" key="2">
    <source>
        <dbReference type="Proteomes" id="UP000249340"/>
    </source>
</evidence>
<evidence type="ECO:0000313" key="1">
    <source>
        <dbReference type="EMBL" id="AXI78425.1"/>
    </source>
</evidence>